<dbReference type="InterPro" id="IPR023152">
    <property type="entry name" value="RasGAP_CS"/>
</dbReference>
<proteinExistence type="predicted"/>
<dbReference type="RefSeq" id="XP_002673584.1">
    <property type="nucleotide sequence ID" value="XM_002673538.1"/>
</dbReference>
<dbReference type="SUPFAM" id="SSF48371">
    <property type="entry name" value="ARM repeat"/>
    <property type="match status" value="2"/>
</dbReference>
<accession>D2VR60</accession>
<keyword evidence="1" id="KW-0343">GTPase activation</keyword>
<feature type="compositionally biased region" description="Polar residues" evidence="4">
    <location>
        <begin position="2638"/>
        <end position="2648"/>
    </location>
</feature>
<keyword evidence="3" id="KW-0175">Coiled coil</keyword>
<evidence type="ECO:0000313" key="7">
    <source>
        <dbReference type="Proteomes" id="UP000006671"/>
    </source>
</evidence>
<keyword evidence="7" id="KW-1185">Reference proteome</keyword>
<dbReference type="PANTHER" id="PTHR10194">
    <property type="entry name" value="RAS GTPASE-ACTIVATING PROTEINS"/>
    <property type="match status" value="1"/>
</dbReference>
<sequence>MGDLRQTATSLIKLSNYQLDTVINGLLHVNTSLEKNYQNVMSSPETLALSVGGGNLTPGASGDSSTNPSIINQTTGTFGSSSSLGSNGGNTTNNNNTTTTTTGGSFLIPNSGPTTQSRLNLFDGIKNIAQGANPNNNNNNNTGSGVGSQIPPETLHAIEEEVSERFIRSKIIIFQLFLKTLSAAIKYDRLDLRFDDDHLLMIEADSSNVDAGTGGLDATTTASDYSEPSSDQSGEPTVDDSGSTSDEELAPPAGFNESEITKLGNDYSETLLTQIIDTLFNIRSLSTSGGNVNTANNNSTDESTRTKGPHQYLKHLAARVLFKLSVVNFEVVFVRVEDFFKKMKSDEVDDRIYQMIEYINFDNAKLTRLISLLNEVQAKLKAKAFVALAGPLRQAVWNWITNYPHQFIRNCKNKTELPGGPQKLFNVIAERKLKKQAPFIWPLQTMILLLCPEVFANTIMAVKQGDKPKPSEKKEYKFLENILKALKEKNTKRDVNSDTAVVCFVDFYKASTYLKSRDLTAFRFLNSEVQNALHERLMNVDNPVRKNGTDDVDVKLMVDFFVSAYRINQRHVTSYIFPHCFKTKNTVFKLALAKAMLKLARKNSTSLKWHPTLAHSYKHIAKFVRNMFQELLQQESLLYNKRGQSVAQPSGSSSGSTTPPSTETLLACLAVFFAEPRLVLENTSDNISGHINEILYFFVGLVNCLEGVSNYQVQAQAYKLLQKLFQPHYIMQWCPQDIATGFIDLSSSVISRLCFILFQDKESQGQNVTTILELVKDVCTASNKFLSLHKDKITDQNLASRKRTQMWESAESTLLVLLCSTDPDIWTTAAGVFGDLCDMIDILENKETHNGIAQNYQLYRKISKLDELGKTRNHQQKSIRRLLRRVELQTKANLAAFIEMYSRWKDFTKTLEEGSIRNKELIDDARLVEHTRLKNLWKNYTAFLCSMGGVCLQSSETLLNPSNNPVPIKDQGSDDSTNDGSLSARGVRGGTTLKKEKKDFSMKDDLIRNLMRLVVSDVPLIRDNVAQTIGTELAPSLYGVLFQSLHSYVSGCFEEGASIVRVSSSSTLFVEKAIHIVRSVLEQAQENSEDLAMAKFETLILSFIRYCSQLVLNKDYNVIKCKLCILIDIMMKRKEYITFNNEIMFRFEALRHITEWTSEFVNKTAASSTTSVVELDFPNLDALCMKAISAVLKDLNFTKVRDKQSAGNGEKNDDMNKREFIKHFSFLSRYLTRSKVDKDAHPQLREYTILSLGNLLESNINYGLEQFMKMTYIEDQETRSAFLSVLTRVMKQGIQLEEEQNTESVKKYDKLLNLLIQDPNLDLVFLMVSSVSVNEMDDLCKALIRLFAERGKALELLKRSIDKEVDATSSSSTLFRANSSASKMLTAYCNSVGFKYIVDTLSELVKKVVSDPGNFEVDETKLKPNEAVEKNATLLAATAQAFLEHVFTSVDELPLQIRYLCNYLAESVNNKFPPVYDDEERHSTKHVVVGGLLFLRLLNPAIVSPKTSGLVDQSPTAEASRCLLLISKLLQNVANGIKFERKQSASDAKSFNKEAFMVKMDPFVAKNFDRARQFFDSVSSKCPDDFKEAEFIMEDEVREENFLCVHRFLFNNMEKMQQRLVQLQRSGQQSTQKMDTRKTIDDSDLSIISPVTDPKKLAESIERMQVIMTELGKPPEKEVKKTTMASASEEYSTPHLIQLISDNKDKDLSVIEERKIFYRSGASKEARPVFYFITQNLGSHFAESTGDKEDDKVMYHIFKTLMNFWTKPYEVVVDVTGLREETGLQAGHIVNFFKTLPTGARKNCARTIIFNPNSYLKTHLSQKFSYVKRKAIKKKVSFCISVRELEEYIERKNIDLPQSTLDYERDVESTFSSAFILSQRGEKKDAVVKVSKKYLCVITSDNILNHDTKRIDFIELLSISHATISTNAGNTEHVSVEYGSNNKLMIKAEKNDLLLMNIRNSIFRQKSEATLDDRVGRERAEGIRQQDIPGSLLNMCFLNLESKFPRTRSEAYNLLAALAEQFEFPVTLLETDIICVPHNTGDLVVALSEQVSKAKPLLTTQFLREALRGFNKVSLPYKYLVLKYMKPWIKNLSMIYAQANDSKQQPVQQMNSEMKGANYEMSIIGGSMMSNFEAQVQIDRTTEWFPDLVKSTIDFQDIYPAVLSEIWGELSKDGALVDIAMRCIISAAHEAGPKMSKKVDILNDLVVTLASGGHAPAVVKMIVDQLLDVMDNEIHEVVEPLEEHPGWAKVIIYSRFLLMLSFQNRISVLDNFPTLFYIISMMIGRGSMFLRATIRGFAINVVHSLSTSLDFTNEHKKIMQQHLNTLVSDKFQFMFMGTDGARDMDPFVSFENDGTTPAKKEKPFKISPINMWDLETLAHYFYEVTKTCYLVDPEIQKRWHKELTQMCHSKALKTNPVFLPRLLAMYGVLIKPGEETQETLPFVVERLIDSFSANNEHTAAFRTDYKIATLLCLGQYSYKLSPDEPILKQVFAIPIVLLALSDESLFPAVVHLFDCVLNAVGASPQFQKCISIEEYFNSYCRVSGSLIDNVITKVEVSIGVSFRTHFSFALSCLLMRGLTNAQTKSTTANICANLITLSARLQHNRMLMLGEEEDGLSSIDQPQLQSSSQSDLSTASSPVSMEGSSLPSTPKIISESSIKFYYSILGFIALLIPSDFEKLCQILGGKVFFNDKTFSSSSFTPLLFTRFLITAVQHVDMDTERIAIYSALQEAFHKLPSVFISVYPDILPHMINVYNKANITRIAEVSLTLIDTIMQQTEEKSFKPKTPVNYDDTLSKSGFGGLGKLGSFKIATDKIKHDVGLLLVDYLKEISKK</sequence>
<feature type="region of interest" description="Disordered" evidence="4">
    <location>
        <begin position="961"/>
        <end position="988"/>
    </location>
</feature>
<feature type="region of interest" description="Disordered" evidence="4">
    <location>
        <begin position="210"/>
        <end position="258"/>
    </location>
</feature>
<evidence type="ECO:0000259" key="5">
    <source>
        <dbReference type="PROSITE" id="PS50018"/>
    </source>
</evidence>
<dbReference type="SUPFAM" id="SSF48350">
    <property type="entry name" value="GTPase activation domain, GAP"/>
    <property type="match status" value="1"/>
</dbReference>
<evidence type="ECO:0000313" key="6">
    <source>
        <dbReference type="EMBL" id="EFC40840.1"/>
    </source>
</evidence>
<name>D2VR60_NAEGR</name>
<dbReference type="OrthoDB" id="28245at2759"/>
<dbReference type="OMA" id="TKEPYMF"/>
<dbReference type="PROSITE" id="PS50018">
    <property type="entry name" value="RAS_GTPASE_ACTIV_2"/>
    <property type="match status" value="1"/>
</dbReference>
<dbReference type="eggNOG" id="KOG1826">
    <property type="taxonomic scope" value="Eukaryota"/>
</dbReference>
<dbReference type="PROSITE" id="PS00509">
    <property type="entry name" value="RAS_GTPASE_ACTIV_1"/>
    <property type="match status" value="1"/>
</dbReference>
<protein>
    <submittedName>
        <fullName evidence="6">RasGTPase-activating protein</fullName>
    </submittedName>
</protein>
<dbReference type="CDD" id="cd05392">
    <property type="entry name" value="RasGAP_Neurofibromin_like"/>
    <property type="match status" value="1"/>
</dbReference>
<dbReference type="InterPro" id="IPR008936">
    <property type="entry name" value="Rho_GTPase_activation_prot"/>
</dbReference>
<dbReference type="VEuPathDB" id="AmoebaDB:NAEGRDRAFT_80941"/>
<feature type="region of interest" description="Disordered" evidence="4">
    <location>
        <begin position="2619"/>
        <end position="2648"/>
    </location>
</feature>
<feature type="coiled-coil region" evidence="3">
    <location>
        <begin position="1606"/>
        <end position="1633"/>
    </location>
</feature>
<evidence type="ECO:0000256" key="3">
    <source>
        <dbReference type="SAM" id="Coils"/>
    </source>
</evidence>
<dbReference type="Gene3D" id="1.10.506.10">
    <property type="entry name" value="GTPase Activation - p120gap, domain 1"/>
    <property type="match status" value="2"/>
</dbReference>
<evidence type="ECO:0000256" key="1">
    <source>
        <dbReference type="ARBA" id="ARBA00022468"/>
    </source>
</evidence>
<feature type="compositionally biased region" description="Polar residues" evidence="4">
    <location>
        <begin position="62"/>
        <end position="73"/>
    </location>
</feature>
<evidence type="ECO:0000256" key="4">
    <source>
        <dbReference type="SAM" id="MobiDB-lite"/>
    </source>
</evidence>
<feature type="region of interest" description="Disordered" evidence="4">
    <location>
        <begin position="130"/>
        <end position="151"/>
    </location>
</feature>
<dbReference type="Proteomes" id="UP000006671">
    <property type="component" value="Unassembled WGS sequence"/>
</dbReference>
<dbReference type="InterPro" id="IPR016024">
    <property type="entry name" value="ARM-type_fold"/>
</dbReference>
<keyword evidence="2" id="KW-0597">Phosphoprotein</keyword>
<dbReference type="SMART" id="SM00323">
    <property type="entry name" value="RasGAP"/>
    <property type="match status" value="1"/>
</dbReference>
<dbReference type="KEGG" id="ngr:NAEGRDRAFT_80941"/>
<dbReference type="InterPro" id="IPR036865">
    <property type="entry name" value="CRAL-TRIO_dom_sf"/>
</dbReference>
<dbReference type="Pfam" id="PF13716">
    <property type="entry name" value="CRAL_TRIO_2"/>
    <property type="match status" value="1"/>
</dbReference>
<dbReference type="InParanoid" id="D2VR60"/>
<dbReference type="GeneID" id="8864587"/>
<dbReference type="EMBL" id="GG738890">
    <property type="protein sequence ID" value="EFC40840.1"/>
    <property type="molecule type" value="Genomic_DNA"/>
</dbReference>
<feature type="compositionally biased region" description="Low complexity" evidence="4">
    <location>
        <begin position="2619"/>
        <end position="2637"/>
    </location>
</feature>
<organism evidence="7">
    <name type="scientific">Naegleria gruberi</name>
    <name type="common">Amoeba</name>
    <dbReference type="NCBI Taxonomy" id="5762"/>
    <lineage>
        <taxon>Eukaryota</taxon>
        <taxon>Discoba</taxon>
        <taxon>Heterolobosea</taxon>
        <taxon>Tetramitia</taxon>
        <taxon>Eutetramitia</taxon>
        <taxon>Vahlkampfiidae</taxon>
        <taxon>Naegleria</taxon>
    </lineage>
</organism>
<dbReference type="InterPro" id="IPR001251">
    <property type="entry name" value="CRAL-TRIO_dom"/>
</dbReference>
<reference evidence="6 7" key="1">
    <citation type="journal article" date="2010" name="Cell">
        <title>The genome of Naegleria gruberi illuminates early eukaryotic versatility.</title>
        <authorList>
            <person name="Fritz-Laylin L.K."/>
            <person name="Prochnik S.E."/>
            <person name="Ginger M.L."/>
            <person name="Dacks J.B."/>
            <person name="Carpenter M.L."/>
            <person name="Field M.C."/>
            <person name="Kuo A."/>
            <person name="Paredez A."/>
            <person name="Chapman J."/>
            <person name="Pham J."/>
            <person name="Shu S."/>
            <person name="Neupane R."/>
            <person name="Cipriano M."/>
            <person name="Mancuso J."/>
            <person name="Tu H."/>
            <person name="Salamov A."/>
            <person name="Lindquist E."/>
            <person name="Shapiro H."/>
            <person name="Lucas S."/>
            <person name="Grigoriev I.V."/>
            <person name="Cande W.Z."/>
            <person name="Fulton C."/>
            <person name="Rokhsar D.S."/>
            <person name="Dawson S.C."/>
        </authorList>
    </citation>
    <scope>NUCLEOTIDE SEQUENCE [LARGE SCALE GENOMIC DNA]</scope>
    <source>
        <strain evidence="6 7">NEG-M</strain>
    </source>
</reference>
<gene>
    <name evidence="6" type="ORF">NAEGRDRAFT_80941</name>
</gene>
<evidence type="ECO:0000256" key="2">
    <source>
        <dbReference type="ARBA" id="ARBA00022553"/>
    </source>
</evidence>
<feature type="compositionally biased region" description="Low complexity" evidence="4">
    <location>
        <begin position="74"/>
        <end position="107"/>
    </location>
</feature>
<feature type="compositionally biased region" description="Polar residues" evidence="4">
    <location>
        <begin position="226"/>
        <end position="244"/>
    </location>
</feature>
<dbReference type="Pfam" id="PF00616">
    <property type="entry name" value="RasGAP"/>
    <property type="match status" value="1"/>
</dbReference>
<feature type="region of interest" description="Disordered" evidence="4">
    <location>
        <begin position="52"/>
        <end position="110"/>
    </location>
</feature>
<dbReference type="InterPro" id="IPR001936">
    <property type="entry name" value="RasGAP_dom"/>
</dbReference>
<dbReference type="STRING" id="5762.D2VR60"/>
<dbReference type="PANTHER" id="PTHR10194:SF142">
    <property type="entry name" value="NEUROFIBROMIN"/>
    <property type="match status" value="1"/>
</dbReference>
<dbReference type="GO" id="GO:0005096">
    <property type="term" value="F:GTPase activator activity"/>
    <property type="evidence" value="ECO:0007669"/>
    <property type="project" value="UniProtKB-KW"/>
</dbReference>
<feature type="domain" description="Ras-GAP" evidence="5">
    <location>
        <begin position="1335"/>
        <end position="1535"/>
    </location>
</feature>
<dbReference type="Gene3D" id="3.40.525.10">
    <property type="entry name" value="CRAL-TRIO lipid binding domain"/>
    <property type="match status" value="1"/>
</dbReference>
<dbReference type="InterPro" id="IPR039360">
    <property type="entry name" value="Ras_GTPase"/>
</dbReference>